<evidence type="ECO:0000256" key="1">
    <source>
        <dbReference type="ARBA" id="ARBA00004141"/>
    </source>
</evidence>
<evidence type="ECO:0000256" key="3">
    <source>
        <dbReference type="ARBA" id="ARBA00022692"/>
    </source>
</evidence>
<evidence type="ECO:0000256" key="5">
    <source>
        <dbReference type="ARBA" id="ARBA00023136"/>
    </source>
</evidence>
<evidence type="ECO:0000256" key="2">
    <source>
        <dbReference type="ARBA" id="ARBA00006840"/>
    </source>
</evidence>
<keyword evidence="3 7" id="KW-0812">Transmembrane</keyword>
<keyword evidence="5 7" id="KW-0472">Membrane</keyword>
<sequence length="218" mass="24299">MACSTKTLKVFSLIWDILYALLGLAIVGIGAYVIFELEYFNTAAFVILGLGIVVFLTALLGSLGAAHESSQISKAFAIILILWVVLQIISVGFVWIFQTTLLININSTFDQLWGSPTVPIKPGNTSHIANIERWLDCCGNVGSSDYLLPPNSCYNSLTDKLNLDGCRQKFLDYVVERWQAFNFFAIGVVLVELICAAFAWVLANSIVNRWRRSKYYPK</sequence>
<keyword evidence="6" id="KW-1015">Disulfide bond</keyword>
<accession>A0A0A1WS09</accession>
<feature type="transmembrane region" description="Helical" evidence="7">
    <location>
        <begin position="40"/>
        <end position="63"/>
    </location>
</feature>
<protein>
    <recommendedName>
        <fullName evidence="7">Tetraspanin</fullName>
    </recommendedName>
</protein>
<evidence type="ECO:0000313" key="8">
    <source>
        <dbReference type="EMBL" id="JAD01829.1"/>
    </source>
</evidence>
<dbReference type="PANTHER" id="PTHR19282:SF521">
    <property type="entry name" value="IP01817P-RELATED"/>
    <property type="match status" value="1"/>
</dbReference>
<dbReference type="InterPro" id="IPR000301">
    <property type="entry name" value="Tetraspanin_animals"/>
</dbReference>
<dbReference type="GO" id="GO:0005886">
    <property type="term" value="C:plasma membrane"/>
    <property type="evidence" value="ECO:0007669"/>
    <property type="project" value="TreeGrafter"/>
</dbReference>
<feature type="disulfide bond" evidence="6">
    <location>
        <begin position="138"/>
        <end position="153"/>
    </location>
</feature>
<feature type="transmembrane region" description="Helical" evidence="7">
    <location>
        <begin position="180"/>
        <end position="203"/>
    </location>
</feature>
<keyword evidence="4 7" id="KW-1133">Transmembrane helix</keyword>
<dbReference type="InterPro" id="IPR018499">
    <property type="entry name" value="Tetraspanin/Peripherin"/>
</dbReference>
<feature type="disulfide bond" evidence="6">
    <location>
        <begin position="137"/>
        <end position="166"/>
    </location>
</feature>
<dbReference type="AlphaFoldDB" id="A0A0A1WS09"/>
<dbReference type="Pfam" id="PF00335">
    <property type="entry name" value="Tetraspanin"/>
    <property type="match status" value="1"/>
</dbReference>
<reference evidence="8" key="1">
    <citation type="submission" date="2014-11" db="EMBL/GenBank/DDBJ databases">
        <authorList>
            <person name="Geib S."/>
        </authorList>
    </citation>
    <scope>NUCLEOTIDE SEQUENCE</scope>
</reference>
<reference evidence="8" key="2">
    <citation type="journal article" date="2015" name="Gigascience">
        <title>Reconstructing a comprehensive transcriptome assembly of a white-pupal translocated strain of the pest fruit fly Bactrocera cucurbitae.</title>
        <authorList>
            <person name="Sim S.B."/>
            <person name="Calla B."/>
            <person name="Hall B."/>
            <person name="DeRego T."/>
            <person name="Geib S.M."/>
        </authorList>
    </citation>
    <scope>NUCLEOTIDE SEQUENCE</scope>
</reference>
<dbReference type="CDD" id="cd03127">
    <property type="entry name" value="tetraspanin_LEL"/>
    <property type="match status" value="1"/>
</dbReference>
<evidence type="ECO:0000256" key="6">
    <source>
        <dbReference type="PIRSR" id="PIRSR002419-1"/>
    </source>
</evidence>
<feature type="transmembrane region" description="Helical" evidence="7">
    <location>
        <begin position="75"/>
        <end position="97"/>
    </location>
</feature>
<gene>
    <name evidence="8" type="primary">lbm_1</name>
    <name evidence="8" type="ORF">g.52197</name>
</gene>
<dbReference type="PIRSF" id="PIRSF002419">
    <property type="entry name" value="Tetraspanin"/>
    <property type="match status" value="1"/>
</dbReference>
<comment type="subcellular location">
    <subcellularLocation>
        <location evidence="1 7">Membrane</location>
        <topology evidence="1 7">Multi-pass membrane protein</topology>
    </subcellularLocation>
</comment>
<dbReference type="EMBL" id="GBXI01012463">
    <property type="protein sequence ID" value="JAD01829.1"/>
    <property type="molecule type" value="Transcribed_RNA"/>
</dbReference>
<evidence type="ECO:0000256" key="7">
    <source>
        <dbReference type="RuleBase" id="RU361218"/>
    </source>
</evidence>
<dbReference type="InterPro" id="IPR008952">
    <property type="entry name" value="Tetraspanin_EC2_sf"/>
</dbReference>
<dbReference type="PANTHER" id="PTHR19282">
    <property type="entry name" value="TETRASPANIN"/>
    <property type="match status" value="1"/>
</dbReference>
<evidence type="ECO:0000256" key="4">
    <source>
        <dbReference type="ARBA" id="ARBA00022989"/>
    </source>
</evidence>
<dbReference type="SUPFAM" id="SSF48652">
    <property type="entry name" value="Tetraspanin"/>
    <property type="match status" value="1"/>
</dbReference>
<dbReference type="PRINTS" id="PR00259">
    <property type="entry name" value="TMFOUR"/>
</dbReference>
<comment type="similarity">
    <text evidence="2 7">Belongs to the tetraspanin (TM4SF) family.</text>
</comment>
<organism evidence="8">
    <name type="scientific">Zeugodacus cucurbitae</name>
    <name type="common">Melon fruit fly</name>
    <name type="synonym">Bactrocera cucurbitae</name>
    <dbReference type="NCBI Taxonomy" id="28588"/>
    <lineage>
        <taxon>Eukaryota</taxon>
        <taxon>Metazoa</taxon>
        <taxon>Ecdysozoa</taxon>
        <taxon>Arthropoda</taxon>
        <taxon>Hexapoda</taxon>
        <taxon>Insecta</taxon>
        <taxon>Pterygota</taxon>
        <taxon>Neoptera</taxon>
        <taxon>Endopterygota</taxon>
        <taxon>Diptera</taxon>
        <taxon>Brachycera</taxon>
        <taxon>Muscomorpha</taxon>
        <taxon>Tephritoidea</taxon>
        <taxon>Tephritidae</taxon>
        <taxon>Zeugodacus</taxon>
        <taxon>Zeugodacus</taxon>
    </lineage>
</organism>
<name>A0A0A1WS09_ZEUCU</name>
<feature type="transmembrane region" description="Helical" evidence="7">
    <location>
        <begin position="12"/>
        <end position="34"/>
    </location>
</feature>
<proteinExistence type="inferred from homology"/>